<name>A0A0A9F7H9_ARUDO</name>
<proteinExistence type="predicted"/>
<dbReference type="AlphaFoldDB" id="A0A0A9F7H9"/>
<sequence length="76" mass="8840">MHLTSFAGFCFCLVILILWNRVICVFLCHDIVYSPSWQSKRVIWQCLVLNANGLKSILFQFCPSQQWSCGSIEMKH</sequence>
<dbReference type="EMBL" id="GBRH01189584">
    <property type="protein sequence ID" value="JAE08312.1"/>
    <property type="molecule type" value="Transcribed_RNA"/>
</dbReference>
<organism evidence="2">
    <name type="scientific">Arundo donax</name>
    <name type="common">Giant reed</name>
    <name type="synonym">Donax arundinaceus</name>
    <dbReference type="NCBI Taxonomy" id="35708"/>
    <lineage>
        <taxon>Eukaryota</taxon>
        <taxon>Viridiplantae</taxon>
        <taxon>Streptophyta</taxon>
        <taxon>Embryophyta</taxon>
        <taxon>Tracheophyta</taxon>
        <taxon>Spermatophyta</taxon>
        <taxon>Magnoliopsida</taxon>
        <taxon>Liliopsida</taxon>
        <taxon>Poales</taxon>
        <taxon>Poaceae</taxon>
        <taxon>PACMAD clade</taxon>
        <taxon>Arundinoideae</taxon>
        <taxon>Arundineae</taxon>
        <taxon>Arundo</taxon>
    </lineage>
</organism>
<evidence type="ECO:0000256" key="1">
    <source>
        <dbReference type="SAM" id="SignalP"/>
    </source>
</evidence>
<reference evidence="2" key="2">
    <citation type="journal article" date="2015" name="Data Brief">
        <title>Shoot transcriptome of the giant reed, Arundo donax.</title>
        <authorList>
            <person name="Barrero R.A."/>
            <person name="Guerrero F.D."/>
            <person name="Moolhuijzen P."/>
            <person name="Goolsby J.A."/>
            <person name="Tidwell J."/>
            <person name="Bellgard S.E."/>
            <person name="Bellgard M.I."/>
        </authorList>
    </citation>
    <scope>NUCLEOTIDE SEQUENCE</scope>
    <source>
        <tissue evidence="2">Shoot tissue taken approximately 20 cm above the soil surface</tissue>
    </source>
</reference>
<accession>A0A0A9F7H9</accession>
<feature type="signal peptide" evidence="1">
    <location>
        <begin position="1"/>
        <end position="24"/>
    </location>
</feature>
<feature type="chain" id="PRO_5002062091" description="Secreted protein" evidence="1">
    <location>
        <begin position="25"/>
        <end position="76"/>
    </location>
</feature>
<evidence type="ECO:0000313" key="2">
    <source>
        <dbReference type="EMBL" id="JAE08312.1"/>
    </source>
</evidence>
<evidence type="ECO:0008006" key="3">
    <source>
        <dbReference type="Google" id="ProtNLM"/>
    </source>
</evidence>
<protein>
    <recommendedName>
        <fullName evidence="3">Secreted protein</fullName>
    </recommendedName>
</protein>
<reference evidence="2" key="1">
    <citation type="submission" date="2014-09" db="EMBL/GenBank/DDBJ databases">
        <authorList>
            <person name="Magalhaes I.L.F."/>
            <person name="Oliveira U."/>
            <person name="Santos F.R."/>
            <person name="Vidigal T.H.D.A."/>
            <person name="Brescovit A.D."/>
            <person name="Santos A.J."/>
        </authorList>
    </citation>
    <scope>NUCLEOTIDE SEQUENCE</scope>
    <source>
        <tissue evidence="2">Shoot tissue taken approximately 20 cm above the soil surface</tissue>
    </source>
</reference>
<keyword evidence="1" id="KW-0732">Signal</keyword>